<dbReference type="SMART" id="SM00829">
    <property type="entry name" value="PKS_ER"/>
    <property type="match status" value="1"/>
</dbReference>
<dbReference type="OrthoDB" id="449487at2759"/>
<evidence type="ECO:0000259" key="1">
    <source>
        <dbReference type="SMART" id="SM00829"/>
    </source>
</evidence>
<dbReference type="Pfam" id="PF08240">
    <property type="entry name" value="ADH_N"/>
    <property type="match status" value="1"/>
</dbReference>
<evidence type="ECO:0000313" key="2">
    <source>
        <dbReference type="EMBL" id="CAG8974616.1"/>
    </source>
</evidence>
<organism evidence="2 3">
    <name type="scientific">Hymenoscyphus albidus</name>
    <dbReference type="NCBI Taxonomy" id="595503"/>
    <lineage>
        <taxon>Eukaryota</taxon>
        <taxon>Fungi</taxon>
        <taxon>Dikarya</taxon>
        <taxon>Ascomycota</taxon>
        <taxon>Pezizomycotina</taxon>
        <taxon>Leotiomycetes</taxon>
        <taxon>Helotiales</taxon>
        <taxon>Helotiaceae</taxon>
        <taxon>Hymenoscyphus</taxon>
    </lineage>
</organism>
<dbReference type="Proteomes" id="UP000701801">
    <property type="component" value="Unassembled WGS sequence"/>
</dbReference>
<dbReference type="InterPro" id="IPR052711">
    <property type="entry name" value="Zinc_ADH-like"/>
</dbReference>
<proteinExistence type="predicted"/>
<sequence>MPKAITIEKIDGKPGQVYYPLKIHDLPSPKPAPNELVITVQAAALNHRDFFLRQHLYPSPSFTAPLLADGTGIVTGLGSAASKSWLGKRVLLMPSRGWEEAHEGPETGNFAILGGTSTFPLGTLQEVLCVDEKEVEEVPGHLSAVEAAALPLVGLTGWRALVSKSGNALEGRNILITGIGGGVASAVLQFAVAMGMRVFVTSGGREKIEKAINLGAVGGVSYKGEKWEKELKELLPKDRPFIDTIIDGAGGNVVSKAAKLLKSGGTIVQYGMTVGPKMDWSMLAVLNNLELRGTTMGSRKEFRDMVSFVQEKKIAPVISRTVKGIDNIKEIDELFEHMRDGSQFGKLVIDISADGNGGSSKL</sequence>
<reference evidence="2" key="1">
    <citation type="submission" date="2021-07" db="EMBL/GenBank/DDBJ databases">
        <authorList>
            <person name="Durling M."/>
        </authorList>
    </citation>
    <scope>NUCLEOTIDE SEQUENCE</scope>
</reference>
<name>A0A9N9LNC3_9HELO</name>
<feature type="domain" description="Enoyl reductase (ER)" evidence="1">
    <location>
        <begin position="16"/>
        <end position="349"/>
    </location>
</feature>
<gene>
    <name evidence="2" type="ORF">HYALB_00009793</name>
</gene>
<dbReference type="FunFam" id="3.40.50.720:FF:000481">
    <property type="entry name" value="Alcohol dehydrogenase, variant"/>
    <property type="match status" value="1"/>
</dbReference>
<dbReference type="InterPro" id="IPR011032">
    <property type="entry name" value="GroES-like_sf"/>
</dbReference>
<dbReference type="EMBL" id="CAJVRM010000110">
    <property type="protein sequence ID" value="CAG8974616.1"/>
    <property type="molecule type" value="Genomic_DNA"/>
</dbReference>
<keyword evidence="3" id="KW-1185">Reference proteome</keyword>
<dbReference type="InterPro" id="IPR013154">
    <property type="entry name" value="ADH-like_N"/>
</dbReference>
<dbReference type="Gene3D" id="3.90.180.10">
    <property type="entry name" value="Medium-chain alcohol dehydrogenases, catalytic domain"/>
    <property type="match status" value="1"/>
</dbReference>
<dbReference type="GO" id="GO:0016491">
    <property type="term" value="F:oxidoreductase activity"/>
    <property type="evidence" value="ECO:0007669"/>
    <property type="project" value="InterPro"/>
</dbReference>
<dbReference type="Gene3D" id="3.40.50.720">
    <property type="entry name" value="NAD(P)-binding Rossmann-like Domain"/>
    <property type="match status" value="1"/>
</dbReference>
<evidence type="ECO:0000313" key="3">
    <source>
        <dbReference type="Proteomes" id="UP000701801"/>
    </source>
</evidence>
<dbReference type="SUPFAM" id="SSF50129">
    <property type="entry name" value="GroES-like"/>
    <property type="match status" value="1"/>
</dbReference>
<dbReference type="PANTHER" id="PTHR45033">
    <property type="match status" value="1"/>
</dbReference>
<dbReference type="PANTHER" id="PTHR45033:SF3">
    <property type="entry name" value="DEHYDROGENASE, PUTATIVE (AFU_ORTHOLOGUE AFUA_2G13270)-RELATED"/>
    <property type="match status" value="1"/>
</dbReference>
<dbReference type="InterPro" id="IPR020843">
    <property type="entry name" value="ER"/>
</dbReference>
<dbReference type="SUPFAM" id="SSF51735">
    <property type="entry name" value="NAD(P)-binding Rossmann-fold domains"/>
    <property type="match status" value="1"/>
</dbReference>
<dbReference type="InterPro" id="IPR036291">
    <property type="entry name" value="NAD(P)-bd_dom_sf"/>
</dbReference>
<dbReference type="Pfam" id="PF00107">
    <property type="entry name" value="ADH_zinc_N"/>
    <property type="match status" value="1"/>
</dbReference>
<dbReference type="AlphaFoldDB" id="A0A9N9LNC3"/>
<accession>A0A9N9LNC3</accession>
<comment type="caution">
    <text evidence="2">The sequence shown here is derived from an EMBL/GenBank/DDBJ whole genome shotgun (WGS) entry which is preliminary data.</text>
</comment>
<dbReference type="InterPro" id="IPR013149">
    <property type="entry name" value="ADH-like_C"/>
</dbReference>
<protein>
    <recommendedName>
        <fullName evidence="1">Enoyl reductase (ER) domain-containing protein</fullName>
    </recommendedName>
</protein>